<dbReference type="SUPFAM" id="SSF51735">
    <property type="entry name" value="NAD(P)-binding Rossmann-fold domains"/>
    <property type="match status" value="1"/>
</dbReference>
<evidence type="ECO:0000313" key="3">
    <source>
        <dbReference type="EMBL" id="KKL74996.1"/>
    </source>
</evidence>
<dbReference type="PANTHER" id="PTHR48107">
    <property type="entry name" value="NADPH-DEPENDENT ALDEHYDE REDUCTASE-LIKE PROTEIN, CHLOROPLASTIC-RELATED"/>
    <property type="match status" value="1"/>
</dbReference>
<evidence type="ECO:0008006" key="4">
    <source>
        <dbReference type="Google" id="ProtNLM"/>
    </source>
</evidence>
<dbReference type="Pfam" id="PF00106">
    <property type="entry name" value="adh_short"/>
    <property type="match status" value="1"/>
</dbReference>
<dbReference type="Gene3D" id="3.40.50.720">
    <property type="entry name" value="NAD(P)-binding Rossmann-like Domain"/>
    <property type="match status" value="1"/>
</dbReference>
<dbReference type="AlphaFoldDB" id="A0A0F9F924"/>
<evidence type="ECO:0000256" key="1">
    <source>
        <dbReference type="ARBA" id="ARBA00006484"/>
    </source>
</evidence>
<name>A0A0F9F924_9ZZZZ</name>
<feature type="non-terminal residue" evidence="3">
    <location>
        <position position="54"/>
    </location>
</feature>
<protein>
    <recommendedName>
        <fullName evidence="4">Short-chain dehydrogenase/reductase SDR</fullName>
    </recommendedName>
</protein>
<organism evidence="3">
    <name type="scientific">marine sediment metagenome</name>
    <dbReference type="NCBI Taxonomy" id="412755"/>
    <lineage>
        <taxon>unclassified sequences</taxon>
        <taxon>metagenomes</taxon>
        <taxon>ecological metagenomes</taxon>
    </lineage>
</organism>
<comment type="caution">
    <text evidence="3">The sequence shown here is derived from an EMBL/GenBank/DDBJ whole genome shotgun (WGS) entry which is preliminary data.</text>
</comment>
<proteinExistence type="inferred from homology"/>
<dbReference type="InterPro" id="IPR002347">
    <property type="entry name" value="SDR_fam"/>
</dbReference>
<accession>A0A0F9F924</accession>
<dbReference type="GO" id="GO:0016614">
    <property type="term" value="F:oxidoreductase activity, acting on CH-OH group of donors"/>
    <property type="evidence" value="ECO:0007669"/>
    <property type="project" value="UniProtKB-ARBA"/>
</dbReference>
<comment type="similarity">
    <text evidence="1">Belongs to the short-chain dehydrogenases/reductases (SDR) family.</text>
</comment>
<dbReference type="InterPro" id="IPR036291">
    <property type="entry name" value="NAD(P)-bd_dom_sf"/>
</dbReference>
<dbReference type="EMBL" id="LAZR01024482">
    <property type="protein sequence ID" value="KKL74996.1"/>
    <property type="molecule type" value="Genomic_DNA"/>
</dbReference>
<sequence length="54" mass="5800">MRFENKTVIITGGDKGIGRAVVLAFAKEGANTVIGYNRDLDSAKKTGRMVENEG</sequence>
<dbReference type="PANTHER" id="PTHR48107:SF16">
    <property type="entry name" value="NADPH-DEPENDENT ALDEHYDE REDUCTASE 1, CHLOROPLASTIC"/>
    <property type="match status" value="1"/>
</dbReference>
<gene>
    <name evidence="3" type="ORF">LCGC14_2059330</name>
</gene>
<evidence type="ECO:0000256" key="2">
    <source>
        <dbReference type="ARBA" id="ARBA00023002"/>
    </source>
</evidence>
<reference evidence="3" key="1">
    <citation type="journal article" date="2015" name="Nature">
        <title>Complex archaea that bridge the gap between prokaryotes and eukaryotes.</title>
        <authorList>
            <person name="Spang A."/>
            <person name="Saw J.H."/>
            <person name="Jorgensen S.L."/>
            <person name="Zaremba-Niedzwiedzka K."/>
            <person name="Martijn J."/>
            <person name="Lind A.E."/>
            <person name="van Eijk R."/>
            <person name="Schleper C."/>
            <person name="Guy L."/>
            <person name="Ettema T.J."/>
        </authorList>
    </citation>
    <scope>NUCLEOTIDE SEQUENCE</scope>
</reference>
<keyword evidence="2" id="KW-0560">Oxidoreductase</keyword>